<organism evidence="1">
    <name type="scientific">marine sediment metagenome</name>
    <dbReference type="NCBI Taxonomy" id="412755"/>
    <lineage>
        <taxon>unclassified sequences</taxon>
        <taxon>metagenomes</taxon>
        <taxon>ecological metagenomes</taxon>
    </lineage>
</organism>
<dbReference type="InterPro" id="IPR044925">
    <property type="entry name" value="His-Me_finger_sf"/>
</dbReference>
<evidence type="ECO:0008006" key="2">
    <source>
        <dbReference type="Google" id="ProtNLM"/>
    </source>
</evidence>
<protein>
    <recommendedName>
        <fullName evidence="2">HNH nuclease domain-containing protein</fullName>
    </recommendedName>
</protein>
<dbReference type="SUPFAM" id="SSF54060">
    <property type="entry name" value="His-Me finger endonucleases"/>
    <property type="match status" value="1"/>
</dbReference>
<evidence type="ECO:0000313" key="1">
    <source>
        <dbReference type="EMBL" id="KKM78192.1"/>
    </source>
</evidence>
<dbReference type="AlphaFoldDB" id="A0A0F9N9V8"/>
<comment type="caution">
    <text evidence="1">The sequence shown here is derived from an EMBL/GenBank/DDBJ whole genome shotgun (WGS) entry which is preliminary data.</text>
</comment>
<name>A0A0F9N9V8_9ZZZZ</name>
<proteinExistence type="predicted"/>
<sequence>MVRIPLSQGQFALIDDEDFELVNRFKWRMHNKGHVQTCMYMGMVGGKRKQAHMYLHGLIMRPPLSMEVDHGNHDKLDCRRSKMRVCTLKFSEDYEGRNMRYIWTTGEISGRLEQTRAEIKGKKDEEEYNLSVENIRAFCAQVEFLLNENARLKDGLRNMASNTAIYGEHAGELASELLE</sequence>
<reference evidence="1" key="1">
    <citation type="journal article" date="2015" name="Nature">
        <title>Complex archaea that bridge the gap between prokaryotes and eukaryotes.</title>
        <authorList>
            <person name="Spang A."/>
            <person name="Saw J.H."/>
            <person name="Jorgensen S.L."/>
            <person name="Zaremba-Niedzwiedzka K."/>
            <person name="Martijn J."/>
            <person name="Lind A.E."/>
            <person name="van Eijk R."/>
            <person name="Schleper C."/>
            <person name="Guy L."/>
            <person name="Ettema T.J."/>
        </authorList>
    </citation>
    <scope>NUCLEOTIDE SEQUENCE</scope>
</reference>
<gene>
    <name evidence="1" type="ORF">LCGC14_1362390</name>
</gene>
<dbReference type="EMBL" id="LAZR01008528">
    <property type="protein sequence ID" value="KKM78192.1"/>
    <property type="molecule type" value="Genomic_DNA"/>
</dbReference>
<accession>A0A0F9N9V8</accession>